<dbReference type="eggNOG" id="COG0419">
    <property type="taxonomic scope" value="Bacteria"/>
</dbReference>
<feature type="domain" description="Rad50/SbcC-type AAA" evidence="1">
    <location>
        <begin position="61"/>
        <end position="187"/>
    </location>
</feature>
<dbReference type="Gene3D" id="3.40.50.300">
    <property type="entry name" value="P-loop containing nucleotide triphosphate hydrolases"/>
    <property type="match status" value="2"/>
</dbReference>
<dbReference type="GO" id="GO:0006302">
    <property type="term" value="P:double-strand break repair"/>
    <property type="evidence" value="ECO:0007669"/>
    <property type="project" value="InterPro"/>
</dbReference>
<dbReference type="PANTHER" id="PTHR32114">
    <property type="entry name" value="ABC TRANSPORTER ABCH.3"/>
    <property type="match status" value="1"/>
</dbReference>
<proteinExistence type="predicted"/>
<evidence type="ECO:0000313" key="3">
    <source>
        <dbReference type="Proteomes" id="UP000002949"/>
    </source>
</evidence>
<dbReference type="PATRIC" id="fig|1082933.3.peg.4841"/>
<dbReference type="GO" id="GO:0016887">
    <property type="term" value="F:ATP hydrolysis activity"/>
    <property type="evidence" value="ECO:0007669"/>
    <property type="project" value="InterPro"/>
</dbReference>
<dbReference type="EMBL" id="AGSN01000174">
    <property type="protein sequence ID" value="EHH09265.1"/>
    <property type="molecule type" value="Genomic_DNA"/>
</dbReference>
<accession>G6YG84</accession>
<protein>
    <recommendedName>
        <fullName evidence="1">Rad50/SbcC-type AAA domain-containing protein</fullName>
    </recommendedName>
</protein>
<dbReference type="PANTHER" id="PTHR32114:SF2">
    <property type="entry name" value="ABC TRANSPORTER ABCH.3"/>
    <property type="match status" value="1"/>
</dbReference>
<dbReference type="SUPFAM" id="SSF52540">
    <property type="entry name" value="P-loop containing nucleoside triphosphate hydrolases"/>
    <property type="match status" value="1"/>
</dbReference>
<keyword evidence="3" id="KW-1185">Reference proteome</keyword>
<name>G6YG84_9HYPH</name>
<dbReference type="InterPro" id="IPR027417">
    <property type="entry name" value="P-loop_NTPase"/>
</dbReference>
<gene>
    <name evidence="2" type="ORF">MEA186_24962</name>
</gene>
<evidence type="ECO:0000313" key="2">
    <source>
        <dbReference type="EMBL" id="EHH09265.1"/>
    </source>
</evidence>
<dbReference type="Proteomes" id="UP000002949">
    <property type="component" value="Unassembled WGS sequence"/>
</dbReference>
<dbReference type="RefSeq" id="WP_006204721.1">
    <property type="nucleotide sequence ID" value="NZ_AGSN01000174.1"/>
</dbReference>
<evidence type="ECO:0000259" key="1">
    <source>
        <dbReference type="Pfam" id="PF13476"/>
    </source>
</evidence>
<dbReference type="AlphaFoldDB" id="G6YG84"/>
<dbReference type="InterPro" id="IPR038729">
    <property type="entry name" value="Rad50/SbcC_AAA"/>
</dbReference>
<dbReference type="Pfam" id="PF13476">
    <property type="entry name" value="AAA_23"/>
    <property type="match status" value="1"/>
</dbReference>
<dbReference type="KEGG" id="mamo:A6B35_33140"/>
<reference evidence="2 3" key="1">
    <citation type="journal article" date="2012" name="J. Bacteriol.">
        <title>Draft Genome Sequence of Plant Growth-Promoting Rhizobium Mesorhizobium amorphae, Isolated from Zinc-Lead Mine Tailings.</title>
        <authorList>
            <person name="Hao X."/>
            <person name="Lin Y."/>
            <person name="Johnstone L."/>
            <person name="Baltrus D.A."/>
            <person name="Miller S.J."/>
            <person name="Wei G."/>
            <person name="Rensing C."/>
        </authorList>
    </citation>
    <scope>NUCLEOTIDE SEQUENCE [LARGE SCALE GENOMIC DNA]</scope>
    <source>
        <strain evidence="2 3">CCNWGS0123</strain>
    </source>
</reference>
<organism evidence="2 3">
    <name type="scientific">Mesorhizobium amorphae CCNWGS0123</name>
    <dbReference type="NCBI Taxonomy" id="1082933"/>
    <lineage>
        <taxon>Bacteria</taxon>
        <taxon>Pseudomonadati</taxon>
        <taxon>Pseudomonadota</taxon>
        <taxon>Alphaproteobacteria</taxon>
        <taxon>Hyphomicrobiales</taxon>
        <taxon>Phyllobacteriaceae</taxon>
        <taxon>Mesorhizobium</taxon>
    </lineage>
</organism>
<dbReference type="OrthoDB" id="9795626at2"/>
<sequence length="726" mass="80554">MGDPISQLMDARRSCEGVGNRRRLFAQFDQIFAEGVGDVLDLPTSAARSLGPAGGGFRLRSLTMTNWKAFRSGTVQLGIHDTNRPLTLIGGNNGNGKTSILQALTMGLYGSRCSIEGEGLGAGEGGGRRTEYRLFIERAMHRPAFEAGERMIQVTIEFVTRQGLLEIERHWYLDDAGRFLEEDEELVLRTGEDRDIVPVPADRELAEYYEETISRLIAPPSMMPFFLFDGEHVRRLAERDLSEQVRFGIESALGISTLKGLVDDLKDYARDRARDIQADDAEAAAALKWQAISAERERALGDLIEVEAKLHPLQVHRDEIVQGLGALGNGTYNDKQEELHLRHGEEAQLRKLRDDLRLSLTKHLPIALVGKSLLAATERSLKQGLGESLAAPEGLSALVGQLRSLEPRLDFDAEKLVVDRVEKAWAALSEKKLPIGHAYLEGHRIGPIVQTMADVRKEGMEFIRDSLAAIEQLKASISARNTLLSARASADQERERLAGELSTINSSIAVLDAERRRIDQALGSIEGRMVPINAEWEKRRALRKVSSPMLVSVELANEVVMIVNRAIERIVPEYYGILAERVTAIYRQLAHKGVVERIAIDSRGMVSLLDRQGRDLRENDASAGENQIFAMSLTAAISELLDGPLPLIIDTPLGRLDTQHRERILRFLSGRSVQAVLLSQPEEVGSAYYRLISPKVHDEFHLEYVPSETGIGGTRIALGYFERHAA</sequence>